<dbReference type="VEuPathDB" id="TriTrypDB:TcIL3000.11.10740"/>
<sequence length="780" mass="87099">MSFHEVMIAALGPRSERERKGPDVPPNRLLVSVACHLLNEVLSRQAGLTTLWPLLREVIFKALFVPTNFKETPYAGGRTPSAYPSFTSVEDFFGLRLWSDEYLLSRKEGLHLSDKVTDLKSALENRGHIIKIAERRIHQANKRSAFRIWRASAQRSRLFRQSLLAYVNRARRKMLIEGCFLRWRRFVVQTTLDEVRTSLKESNVRLTVLEGSTDEKVQSIEARLREEKKATEVMKLKVDSLSMQLVEKQMLDLRTLDSTLRNYRVMWGNAEKESRRWERLAKTFTCRSECPLLPPAMRKHITHLRSIEAACVAHSLSLSEGLPDARSSLEGLLLAWVNSIMKDQPKNTWRVARRFGDGANADDFGLSSLSKVVKVLCAIQNARSTEHVMYVPATGSPTSTAATVLKGLEMIREAEGSPPAVFREVVRLIHRQTVDGLFPPLLSHCTYLESFYTPQSFCQKPHPTALLWILSTLFIGYARLMTECPSFVAYDIDPTMRCPSEASIGSLSLGPSPEECGNVFGSRPFDSVAQYSCTSQVVTTNTVVKKTARSGRGKGTGHRKVVEEGQESGKTAEDKNVIVDTASDVEVYLGGYGSSEVDEASCSNDESAVQSTTPMERSCTAENELVREMDCQKQASGSGKKQKRATLKHHLPTVSKNLMSVAQREFVKYHDEEAKRKRAWIGVSRIVTSLIVRFRILDLPQGNLNASSSGASVPGSFHMPRIVGARSASRAGSKMGMSTRIMPGSFRGSTTSLQASIRSRYGPESPSTLRRWLEKGKKET</sequence>
<feature type="region of interest" description="Disordered" evidence="1">
    <location>
        <begin position="728"/>
        <end position="768"/>
    </location>
</feature>
<name>G0V1S6_TRYCI</name>
<organism evidence="2">
    <name type="scientific">Trypanosoma congolense (strain IL3000)</name>
    <dbReference type="NCBI Taxonomy" id="1068625"/>
    <lineage>
        <taxon>Eukaryota</taxon>
        <taxon>Discoba</taxon>
        <taxon>Euglenozoa</taxon>
        <taxon>Kinetoplastea</taxon>
        <taxon>Metakinetoplastina</taxon>
        <taxon>Trypanosomatida</taxon>
        <taxon>Trypanosomatidae</taxon>
        <taxon>Trypanosoma</taxon>
        <taxon>Nannomonas</taxon>
    </lineage>
</organism>
<reference evidence="2" key="1">
    <citation type="journal article" date="2012" name="Proc. Natl. Acad. Sci. U.S.A.">
        <title>Antigenic diversity is generated by distinct evolutionary mechanisms in African trypanosome species.</title>
        <authorList>
            <person name="Jackson A.P."/>
            <person name="Berry A."/>
            <person name="Aslett M."/>
            <person name="Allison H.C."/>
            <person name="Burton P."/>
            <person name="Vavrova-Anderson J."/>
            <person name="Brown R."/>
            <person name="Browne H."/>
            <person name="Corton N."/>
            <person name="Hauser H."/>
            <person name="Gamble J."/>
            <person name="Gilderthorp R."/>
            <person name="Marcello L."/>
            <person name="McQuillan J."/>
            <person name="Otto T.D."/>
            <person name="Quail M.A."/>
            <person name="Sanders M.J."/>
            <person name="van Tonder A."/>
            <person name="Ginger M.L."/>
            <person name="Field M.C."/>
            <person name="Barry J.D."/>
            <person name="Hertz-Fowler C."/>
            <person name="Berriman M."/>
        </authorList>
    </citation>
    <scope>NUCLEOTIDE SEQUENCE</scope>
    <source>
        <strain evidence="2">IL3000</strain>
    </source>
</reference>
<accession>G0V1S6</accession>
<gene>
    <name evidence="2" type="ORF">TCIL3000_11_10740</name>
</gene>
<dbReference type="EMBL" id="HE575324">
    <property type="protein sequence ID" value="CCC95597.1"/>
    <property type="molecule type" value="Genomic_DNA"/>
</dbReference>
<protein>
    <submittedName>
        <fullName evidence="2">Uncharacterized protein TCIL3000_11_10740</fullName>
    </submittedName>
</protein>
<feature type="region of interest" description="Disordered" evidence="1">
    <location>
        <begin position="548"/>
        <end position="571"/>
    </location>
</feature>
<dbReference type="AlphaFoldDB" id="G0V1S6"/>
<feature type="compositionally biased region" description="Polar residues" evidence="1">
    <location>
        <begin position="747"/>
        <end position="757"/>
    </location>
</feature>
<feature type="compositionally biased region" description="Basic residues" evidence="1">
    <location>
        <begin position="548"/>
        <end position="559"/>
    </location>
</feature>
<proteinExistence type="predicted"/>
<evidence type="ECO:0000256" key="1">
    <source>
        <dbReference type="SAM" id="MobiDB-lite"/>
    </source>
</evidence>
<evidence type="ECO:0000313" key="2">
    <source>
        <dbReference type="EMBL" id="CCC95597.1"/>
    </source>
</evidence>